<dbReference type="InterPro" id="IPR036837">
    <property type="entry name" value="Cation_efflux_CTD_sf"/>
</dbReference>
<dbReference type="Pfam" id="PF16916">
    <property type="entry name" value="ZT_dimer"/>
    <property type="match status" value="1"/>
</dbReference>
<dbReference type="GO" id="GO:0005774">
    <property type="term" value="C:vacuolar membrane"/>
    <property type="evidence" value="ECO:0007669"/>
    <property type="project" value="UniProtKB-SubCell"/>
</dbReference>
<reference evidence="12" key="1">
    <citation type="submission" date="2022-04" db="EMBL/GenBank/DDBJ databases">
        <title>Carnegiea gigantea Genome sequencing and assembly v2.</title>
        <authorList>
            <person name="Copetti D."/>
            <person name="Sanderson M.J."/>
            <person name="Burquez A."/>
            <person name="Wojciechowski M.F."/>
        </authorList>
    </citation>
    <scope>NUCLEOTIDE SEQUENCE</scope>
    <source>
        <strain evidence="12">SGP5-SGP5p</strain>
        <tissue evidence="12">Aerial part</tissue>
    </source>
</reference>
<keyword evidence="5 9" id="KW-0812">Transmembrane</keyword>
<keyword evidence="13" id="KW-1185">Reference proteome</keyword>
<dbReference type="Gene3D" id="1.20.1510.10">
    <property type="entry name" value="Cation efflux protein transmembrane domain"/>
    <property type="match status" value="1"/>
</dbReference>
<evidence type="ECO:0000256" key="7">
    <source>
        <dbReference type="ARBA" id="ARBA00023136"/>
    </source>
</evidence>
<evidence type="ECO:0000259" key="11">
    <source>
        <dbReference type="Pfam" id="PF16916"/>
    </source>
</evidence>
<accession>A0A9Q1KH24</accession>
<dbReference type="EMBL" id="JAKOGI010000121">
    <property type="protein sequence ID" value="KAJ8443359.1"/>
    <property type="molecule type" value="Genomic_DNA"/>
</dbReference>
<keyword evidence="6 9" id="KW-1133">Transmembrane helix</keyword>
<dbReference type="InterPro" id="IPR002524">
    <property type="entry name" value="Cation_efflux"/>
</dbReference>
<evidence type="ECO:0000313" key="12">
    <source>
        <dbReference type="EMBL" id="KAJ8443359.1"/>
    </source>
</evidence>
<dbReference type="PANTHER" id="PTHR43840">
    <property type="entry name" value="MITOCHONDRIAL METAL TRANSPORTER 1-RELATED"/>
    <property type="match status" value="1"/>
</dbReference>
<feature type="transmembrane region" description="Helical" evidence="9">
    <location>
        <begin position="293"/>
        <end position="313"/>
    </location>
</feature>
<gene>
    <name evidence="12" type="ORF">Cgig2_015840</name>
</gene>
<feature type="domain" description="Cation efflux protein cytoplasmic" evidence="11">
    <location>
        <begin position="359"/>
        <end position="433"/>
    </location>
</feature>
<feature type="transmembrane region" description="Helical" evidence="9">
    <location>
        <begin position="214"/>
        <end position="233"/>
    </location>
</feature>
<comment type="caution">
    <text evidence="12">The sequence shown here is derived from an EMBL/GenBank/DDBJ whole genome shotgun (WGS) entry which is preliminary data.</text>
</comment>
<evidence type="ECO:0000256" key="3">
    <source>
        <dbReference type="ARBA" id="ARBA00022448"/>
    </source>
</evidence>
<evidence type="ECO:0000256" key="4">
    <source>
        <dbReference type="ARBA" id="ARBA00022554"/>
    </source>
</evidence>
<comment type="function">
    <text evidence="1">Involved in sequestration of excess metal in the cytoplasm into vacuoles to maintain metal homeostasis.</text>
</comment>
<dbReference type="FunFam" id="3.30.70.1350:FF:000005">
    <property type="entry name" value="Metal tolerance protein 4"/>
    <property type="match status" value="1"/>
</dbReference>
<feature type="transmembrane region" description="Helical" evidence="9">
    <location>
        <begin position="172"/>
        <end position="193"/>
    </location>
</feature>
<keyword evidence="3" id="KW-0813">Transport</keyword>
<dbReference type="InterPro" id="IPR050291">
    <property type="entry name" value="CDF_Transporter"/>
</dbReference>
<evidence type="ECO:0000256" key="1">
    <source>
        <dbReference type="ARBA" id="ARBA00003168"/>
    </source>
</evidence>
<feature type="transmembrane region" description="Helical" evidence="9">
    <location>
        <begin position="253"/>
        <end position="273"/>
    </location>
</feature>
<protein>
    <recommendedName>
        <fullName evidence="14">Cation efflux protein cytoplasmic domain-containing protein</fullName>
    </recommendedName>
</protein>
<evidence type="ECO:0000256" key="6">
    <source>
        <dbReference type="ARBA" id="ARBA00022989"/>
    </source>
</evidence>
<dbReference type="InterPro" id="IPR027470">
    <property type="entry name" value="Cation_efflux_CTD"/>
</dbReference>
<organism evidence="12 13">
    <name type="scientific">Carnegiea gigantea</name>
    <dbReference type="NCBI Taxonomy" id="171969"/>
    <lineage>
        <taxon>Eukaryota</taxon>
        <taxon>Viridiplantae</taxon>
        <taxon>Streptophyta</taxon>
        <taxon>Embryophyta</taxon>
        <taxon>Tracheophyta</taxon>
        <taxon>Spermatophyta</taxon>
        <taxon>Magnoliopsida</taxon>
        <taxon>eudicotyledons</taxon>
        <taxon>Gunneridae</taxon>
        <taxon>Pentapetalae</taxon>
        <taxon>Caryophyllales</taxon>
        <taxon>Cactineae</taxon>
        <taxon>Cactaceae</taxon>
        <taxon>Cactoideae</taxon>
        <taxon>Echinocereeae</taxon>
        <taxon>Carnegiea</taxon>
    </lineage>
</organism>
<dbReference type="FunFam" id="1.20.1510.10:FF:000015">
    <property type="entry name" value="Metal tolerance protein 4"/>
    <property type="match status" value="1"/>
</dbReference>
<evidence type="ECO:0000256" key="2">
    <source>
        <dbReference type="ARBA" id="ARBA00004128"/>
    </source>
</evidence>
<comment type="subcellular location">
    <subcellularLocation>
        <location evidence="2">Vacuole membrane</location>
        <topology evidence="2">Multi-pass membrane protein</topology>
    </subcellularLocation>
</comment>
<evidence type="ECO:0008006" key="14">
    <source>
        <dbReference type="Google" id="ProtNLM"/>
    </source>
</evidence>
<dbReference type="Proteomes" id="UP001153076">
    <property type="component" value="Unassembled WGS sequence"/>
</dbReference>
<dbReference type="InterPro" id="IPR058533">
    <property type="entry name" value="Cation_efflux_TM"/>
</dbReference>
<dbReference type="PANTHER" id="PTHR43840:SF13">
    <property type="entry name" value="CATION EFFLUX PROTEIN CYTOPLASMIC DOMAIN-CONTAINING PROTEIN"/>
    <property type="match status" value="1"/>
</dbReference>
<keyword evidence="7 9" id="KW-0472">Membrane</keyword>
<feature type="region of interest" description="Disordered" evidence="8">
    <location>
        <begin position="1"/>
        <end position="27"/>
    </location>
</feature>
<keyword evidence="4" id="KW-0926">Vacuole</keyword>
<feature type="transmembrane region" description="Helical" evidence="9">
    <location>
        <begin position="149"/>
        <end position="166"/>
    </location>
</feature>
<dbReference type="SUPFAM" id="SSF160240">
    <property type="entry name" value="Cation efflux protein cytoplasmic domain-like"/>
    <property type="match status" value="1"/>
</dbReference>
<feature type="compositionally biased region" description="Low complexity" evidence="8">
    <location>
        <begin position="11"/>
        <end position="23"/>
    </location>
</feature>
<dbReference type="AlphaFoldDB" id="A0A9Q1KH24"/>
<feature type="domain" description="Cation efflux protein transmembrane" evidence="10">
    <location>
        <begin position="148"/>
        <end position="336"/>
    </location>
</feature>
<name>A0A9Q1KH24_9CARY</name>
<dbReference type="SUPFAM" id="SSF161111">
    <property type="entry name" value="Cation efflux protein transmembrane domain-like"/>
    <property type="match status" value="1"/>
</dbReference>
<evidence type="ECO:0000256" key="8">
    <source>
        <dbReference type="SAM" id="MobiDB-lite"/>
    </source>
</evidence>
<evidence type="ECO:0000256" key="9">
    <source>
        <dbReference type="SAM" id="Phobius"/>
    </source>
</evidence>
<sequence length="453" mass="50725">MEGNSSPNSPLLGSIARGLSGSSRRGRFSRHNSFKTLRNDFISRLPDKLRSGVDDEAPYDVDFSKTSFLAPGLIPLFKVILIKFDLYCFIDKNLAYILVACCAISGEKEYYDRQFATLKSFEEVDRVVELDSTEEDDEEVAEHEAAMKISNYANIILLVIKVYVTVKTGSLAIAASTLDSLLDLMAGGILWFTHLSMKNINFYKYPIGKLRVQPVGITVFAAVMATLGFQVLIEALEQLVKNEAIEKMTSSQFVWLCVIMLSASVVKFVLFLYCRSSGNEIVRAYAKDHYFDVVTNLVGLLAALLGDKFYWWIDPSGAIVLAIYTIANWSGTVMENAGLGGTMLIEFALTVSLVGQAAPPEIMQKFTYVIMRHPQVKRIDTIRAYTFGVLFFVEVDIELPGEIPLIEAHSIGQALQDKLEKLPEVERAFVHLDYECEHKPEHRVLRRLPNANS</sequence>
<evidence type="ECO:0000313" key="13">
    <source>
        <dbReference type="Proteomes" id="UP001153076"/>
    </source>
</evidence>
<evidence type="ECO:0000256" key="5">
    <source>
        <dbReference type="ARBA" id="ARBA00022692"/>
    </source>
</evidence>
<dbReference type="InterPro" id="IPR027469">
    <property type="entry name" value="Cation_efflux_TMD_sf"/>
</dbReference>
<evidence type="ECO:0000259" key="10">
    <source>
        <dbReference type="Pfam" id="PF01545"/>
    </source>
</evidence>
<dbReference type="GO" id="GO:0005384">
    <property type="term" value="F:manganese ion transmembrane transporter activity"/>
    <property type="evidence" value="ECO:0007669"/>
    <property type="project" value="TreeGrafter"/>
</dbReference>
<proteinExistence type="predicted"/>
<dbReference type="NCBIfam" id="TIGR01297">
    <property type="entry name" value="CDF"/>
    <property type="match status" value="1"/>
</dbReference>
<dbReference type="OrthoDB" id="78296at2759"/>
<dbReference type="Pfam" id="PF01545">
    <property type="entry name" value="Cation_efflux"/>
    <property type="match status" value="1"/>
</dbReference>
<dbReference type="Gene3D" id="3.30.70.1350">
    <property type="entry name" value="Cation efflux protein, cytoplasmic domain"/>
    <property type="match status" value="1"/>
</dbReference>